<dbReference type="PANTHER" id="PTHR43267">
    <property type="entry name" value="TRNA THREONYLCARBAMOYLADENOSINE DEHYDRATASE"/>
    <property type="match status" value="1"/>
</dbReference>
<feature type="domain" description="THIF-type NAD/FAD binding fold" evidence="1">
    <location>
        <begin position="9"/>
        <end position="197"/>
    </location>
</feature>
<dbReference type="GO" id="GO:0061503">
    <property type="term" value="F:tRNA threonylcarbamoyladenosine dehydratase"/>
    <property type="evidence" value="ECO:0007669"/>
    <property type="project" value="TreeGrafter"/>
</dbReference>
<gene>
    <name evidence="2" type="ORF">SAMN02745702_00159</name>
</gene>
<dbReference type="PANTHER" id="PTHR43267:SF3">
    <property type="entry name" value="THIF PROTEIN"/>
    <property type="match status" value="1"/>
</dbReference>
<keyword evidence="2" id="KW-0548">Nucleotidyltransferase</keyword>
<dbReference type="InterPro" id="IPR045886">
    <property type="entry name" value="ThiF/MoeB/HesA"/>
</dbReference>
<keyword evidence="2" id="KW-0808">Transferase</keyword>
<dbReference type="RefSeq" id="WP_078683486.1">
    <property type="nucleotide sequence ID" value="NZ_FUYA01000001.1"/>
</dbReference>
<dbReference type="STRING" id="1121442.SAMN02745702_00159"/>
<accession>A0A1T4VEY3</accession>
<evidence type="ECO:0000313" key="3">
    <source>
        <dbReference type="Proteomes" id="UP000189733"/>
    </source>
</evidence>
<evidence type="ECO:0000259" key="1">
    <source>
        <dbReference type="Pfam" id="PF00899"/>
    </source>
</evidence>
<dbReference type="Proteomes" id="UP000189733">
    <property type="component" value="Unassembled WGS sequence"/>
</dbReference>
<dbReference type="SUPFAM" id="SSF69572">
    <property type="entry name" value="Activating enzymes of the ubiquitin-like proteins"/>
    <property type="match status" value="1"/>
</dbReference>
<dbReference type="InterPro" id="IPR035985">
    <property type="entry name" value="Ubiquitin-activating_enz"/>
</dbReference>
<dbReference type="Gene3D" id="3.40.50.720">
    <property type="entry name" value="NAD(P)-binding Rossmann-like Domain"/>
    <property type="match status" value="1"/>
</dbReference>
<dbReference type="NCBIfam" id="NF006395">
    <property type="entry name" value="PRK08644.1"/>
    <property type="match status" value="1"/>
</dbReference>
<proteinExistence type="predicted"/>
<dbReference type="GO" id="GO:0061504">
    <property type="term" value="P:cyclic threonylcarbamoyladenosine biosynthetic process"/>
    <property type="evidence" value="ECO:0007669"/>
    <property type="project" value="TreeGrafter"/>
</dbReference>
<organism evidence="2 3">
    <name type="scientific">Desulfobaculum bizertense DSM 18034</name>
    <dbReference type="NCBI Taxonomy" id="1121442"/>
    <lineage>
        <taxon>Bacteria</taxon>
        <taxon>Pseudomonadati</taxon>
        <taxon>Thermodesulfobacteriota</taxon>
        <taxon>Desulfovibrionia</taxon>
        <taxon>Desulfovibrionales</taxon>
        <taxon>Desulfovibrionaceae</taxon>
        <taxon>Desulfobaculum</taxon>
    </lineage>
</organism>
<keyword evidence="3" id="KW-1185">Reference proteome</keyword>
<dbReference type="EMBL" id="FUYA01000001">
    <property type="protein sequence ID" value="SKA63535.1"/>
    <property type="molecule type" value="Genomic_DNA"/>
</dbReference>
<dbReference type="GO" id="GO:0016779">
    <property type="term" value="F:nucleotidyltransferase activity"/>
    <property type="evidence" value="ECO:0007669"/>
    <property type="project" value="UniProtKB-KW"/>
</dbReference>
<dbReference type="Pfam" id="PF00899">
    <property type="entry name" value="ThiF"/>
    <property type="match status" value="1"/>
</dbReference>
<dbReference type="InterPro" id="IPR000594">
    <property type="entry name" value="ThiF_NAD_FAD-bd"/>
</dbReference>
<dbReference type="GO" id="GO:0008641">
    <property type="term" value="F:ubiquitin-like modifier activating enzyme activity"/>
    <property type="evidence" value="ECO:0007669"/>
    <property type="project" value="InterPro"/>
</dbReference>
<sequence>MNLIAQSMTGKIGASRLARLQTAKIGLAGAGGLGSNCAMHLVRSGFCHLVLCDFDHVEASNLNRQFFFPAQTGLPKVEALAQNLLQINPDLELTLVQEKLTADNARRIFSGCDAVVECLDEAAAKAMLAQQFFPQPTLYVAASGIGGIGTAQGMRVKKLRDTVYIVGDGTSEVSVDCPPCSPAVGAAAAMQADLVLSYFLTGAHE</sequence>
<name>A0A1T4VEY3_9BACT</name>
<dbReference type="AlphaFoldDB" id="A0A1T4VEY3"/>
<protein>
    <submittedName>
        <fullName evidence="2">Sulfur carrier protein ThiS adenylyltransferase</fullName>
    </submittedName>
</protein>
<dbReference type="OrthoDB" id="9804286at2"/>
<reference evidence="2 3" key="1">
    <citation type="submission" date="2017-02" db="EMBL/GenBank/DDBJ databases">
        <authorList>
            <person name="Peterson S.W."/>
        </authorList>
    </citation>
    <scope>NUCLEOTIDE SEQUENCE [LARGE SCALE GENOMIC DNA]</scope>
    <source>
        <strain evidence="2 3">DSM 18034</strain>
    </source>
</reference>
<evidence type="ECO:0000313" key="2">
    <source>
        <dbReference type="EMBL" id="SKA63535.1"/>
    </source>
</evidence>